<organism evidence="5 6">
    <name type="scientific">Sinocyclocheilus anshuiensis</name>
    <dbReference type="NCBI Taxonomy" id="1608454"/>
    <lineage>
        <taxon>Eukaryota</taxon>
        <taxon>Metazoa</taxon>
        <taxon>Chordata</taxon>
        <taxon>Craniata</taxon>
        <taxon>Vertebrata</taxon>
        <taxon>Euteleostomi</taxon>
        <taxon>Actinopterygii</taxon>
        <taxon>Neopterygii</taxon>
        <taxon>Teleostei</taxon>
        <taxon>Ostariophysi</taxon>
        <taxon>Cypriniformes</taxon>
        <taxon>Cyprinidae</taxon>
        <taxon>Cyprininae</taxon>
        <taxon>Sinocyclocheilus</taxon>
    </lineage>
</organism>
<evidence type="ECO:0000256" key="1">
    <source>
        <dbReference type="ARBA" id="ARBA00022859"/>
    </source>
</evidence>
<dbReference type="GO" id="GO:0002250">
    <property type="term" value="P:adaptive immune response"/>
    <property type="evidence" value="ECO:0007669"/>
    <property type="project" value="UniProtKB-KW"/>
</dbReference>
<dbReference type="Proteomes" id="UP000472260">
    <property type="component" value="Unassembled WGS sequence"/>
</dbReference>
<dbReference type="InterPro" id="IPR036179">
    <property type="entry name" value="Ig-like_dom_sf"/>
</dbReference>
<dbReference type="GO" id="GO:0005576">
    <property type="term" value="C:extracellular region"/>
    <property type="evidence" value="ECO:0007669"/>
    <property type="project" value="UniProtKB-ARBA"/>
</dbReference>
<evidence type="ECO:0000313" key="6">
    <source>
        <dbReference type="Proteomes" id="UP000472260"/>
    </source>
</evidence>
<dbReference type="Ensembl" id="ENSSANT00000041990.1">
    <property type="protein sequence ID" value="ENSSANP00000039469.1"/>
    <property type="gene ID" value="ENSSANG00000020051.1"/>
</dbReference>
<keyword evidence="2" id="KW-1064">Adaptive immunity</keyword>
<dbReference type="SMART" id="SM00406">
    <property type="entry name" value="IGv"/>
    <property type="match status" value="1"/>
</dbReference>
<keyword evidence="1" id="KW-0391">Immunity</keyword>
<dbReference type="InterPro" id="IPR013106">
    <property type="entry name" value="Ig_V-set"/>
</dbReference>
<dbReference type="GO" id="GO:0019814">
    <property type="term" value="C:immunoglobulin complex"/>
    <property type="evidence" value="ECO:0007669"/>
    <property type="project" value="UniProtKB-KW"/>
</dbReference>
<dbReference type="SUPFAM" id="SSF48726">
    <property type="entry name" value="Immunoglobulin"/>
    <property type="match status" value="1"/>
</dbReference>
<keyword evidence="6" id="KW-1185">Reference proteome</keyword>
<evidence type="ECO:0000313" key="5">
    <source>
        <dbReference type="Ensembl" id="ENSSANP00000039469.1"/>
    </source>
</evidence>
<dbReference type="PANTHER" id="PTHR23266">
    <property type="entry name" value="IMMUNOGLOBULIN HEAVY CHAIN"/>
    <property type="match status" value="1"/>
</dbReference>
<dbReference type="AlphaFoldDB" id="A0A671N8Z6"/>
<evidence type="ECO:0000256" key="3">
    <source>
        <dbReference type="ARBA" id="ARBA00043265"/>
    </source>
</evidence>
<dbReference type="InterPro" id="IPR050199">
    <property type="entry name" value="IgHV"/>
</dbReference>
<protein>
    <recommendedName>
        <fullName evidence="4">Immunoglobulin V-set domain-containing protein</fullName>
    </recommendedName>
</protein>
<accession>A0A671N8Z6</accession>
<name>A0A671N8Z6_9TELE</name>
<proteinExistence type="predicted"/>
<sequence length="102" mass="11240">SGPQFVKKPGETLTLSCIGSGSSFGCCSMHWTRQQAGKPLVRLGRVHSHGNSHDFSDSFSRRIEITRDNSKGMVYLKLGLTAEDSAFVRLNKNHTGCFISCY</sequence>
<feature type="domain" description="Immunoglobulin V-set" evidence="4">
    <location>
        <begin position="12"/>
        <end position="89"/>
    </location>
</feature>
<dbReference type="Gene3D" id="2.60.40.10">
    <property type="entry name" value="Immunoglobulins"/>
    <property type="match status" value="1"/>
</dbReference>
<keyword evidence="3" id="KW-1280">Immunoglobulin</keyword>
<evidence type="ECO:0000256" key="2">
    <source>
        <dbReference type="ARBA" id="ARBA00023130"/>
    </source>
</evidence>
<dbReference type="InterPro" id="IPR013783">
    <property type="entry name" value="Ig-like_fold"/>
</dbReference>
<evidence type="ECO:0000259" key="4">
    <source>
        <dbReference type="SMART" id="SM00406"/>
    </source>
</evidence>
<reference evidence="5" key="1">
    <citation type="submission" date="2025-08" db="UniProtKB">
        <authorList>
            <consortium name="Ensembl"/>
        </authorList>
    </citation>
    <scope>IDENTIFICATION</scope>
</reference>
<reference evidence="5" key="2">
    <citation type="submission" date="2025-09" db="UniProtKB">
        <authorList>
            <consortium name="Ensembl"/>
        </authorList>
    </citation>
    <scope>IDENTIFICATION</scope>
</reference>